<dbReference type="InterPro" id="IPR029069">
    <property type="entry name" value="HotDog_dom_sf"/>
</dbReference>
<evidence type="ECO:0000256" key="1">
    <source>
        <dbReference type="SAM" id="MobiDB-lite"/>
    </source>
</evidence>
<proteinExistence type="predicted"/>
<dbReference type="SUPFAM" id="SSF54637">
    <property type="entry name" value="Thioesterase/thiol ester dehydrase-isomerase"/>
    <property type="match status" value="1"/>
</dbReference>
<protein>
    <submittedName>
        <fullName evidence="3">Acyl dehydratase</fullName>
    </submittedName>
</protein>
<name>A0A1M7ZNU4_9HYPH</name>
<dbReference type="InterPro" id="IPR002539">
    <property type="entry name" value="MaoC-like_dom"/>
</dbReference>
<dbReference type="AlphaFoldDB" id="A0A1M7ZNU4"/>
<dbReference type="Pfam" id="PF01575">
    <property type="entry name" value="MaoC_dehydratas"/>
    <property type="match status" value="1"/>
</dbReference>
<gene>
    <name evidence="3" type="ORF">SAMN02745172_03200</name>
</gene>
<dbReference type="STRING" id="1123029.SAMN02745172_03200"/>
<dbReference type="Gene3D" id="3.10.129.10">
    <property type="entry name" value="Hotdog Thioesterase"/>
    <property type="match status" value="1"/>
</dbReference>
<sequence length="211" mass="23261">MVRIRIDRLIEERDSASELRAGRFAVWTSSGRRGARNGQAAPADEGAGEPAEKTEKVGRMKSMHAEIGDTVRFSKTVAEADVYLYAGITGDFSGNHVNEEFMKNSIYGHRIAHGALVVGFMSTASTLMVDRSLSQGIDSTPVSLGYDRVRFLNPVFFGDTINVTYAIKEVDTERRRTRARVDVHNQNGTLVAVAEHLLKWVKNETAESEAA</sequence>
<evidence type="ECO:0000313" key="4">
    <source>
        <dbReference type="Proteomes" id="UP000186406"/>
    </source>
</evidence>
<dbReference type="Proteomes" id="UP000186406">
    <property type="component" value="Unassembled WGS sequence"/>
</dbReference>
<feature type="region of interest" description="Disordered" evidence="1">
    <location>
        <begin position="33"/>
        <end position="58"/>
    </location>
</feature>
<accession>A0A1M7ZNU4</accession>
<dbReference type="PANTHER" id="PTHR43664:SF1">
    <property type="entry name" value="BETA-METHYLMALYL-COA DEHYDRATASE"/>
    <property type="match status" value="1"/>
</dbReference>
<dbReference type="PANTHER" id="PTHR43664">
    <property type="entry name" value="MONOAMINE OXIDASE-RELATED"/>
    <property type="match status" value="1"/>
</dbReference>
<feature type="domain" description="MaoC-like" evidence="2">
    <location>
        <begin position="65"/>
        <end position="178"/>
    </location>
</feature>
<keyword evidence="4" id="KW-1185">Reference proteome</keyword>
<evidence type="ECO:0000313" key="3">
    <source>
        <dbReference type="EMBL" id="SHO66541.1"/>
    </source>
</evidence>
<dbReference type="EMBL" id="FRXO01000006">
    <property type="protein sequence ID" value="SHO66541.1"/>
    <property type="molecule type" value="Genomic_DNA"/>
</dbReference>
<reference evidence="3 4" key="1">
    <citation type="submission" date="2016-12" db="EMBL/GenBank/DDBJ databases">
        <authorList>
            <person name="Song W.-J."/>
            <person name="Kurnit D.M."/>
        </authorList>
    </citation>
    <scope>NUCLEOTIDE SEQUENCE [LARGE SCALE GENOMIC DNA]</scope>
    <source>
        <strain evidence="3 4">DSM 19599</strain>
    </source>
</reference>
<feature type="compositionally biased region" description="Low complexity" evidence="1">
    <location>
        <begin position="40"/>
        <end position="49"/>
    </location>
</feature>
<organism evidence="3 4">
    <name type="scientific">Pseudoxanthobacter soli DSM 19599</name>
    <dbReference type="NCBI Taxonomy" id="1123029"/>
    <lineage>
        <taxon>Bacteria</taxon>
        <taxon>Pseudomonadati</taxon>
        <taxon>Pseudomonadota</taxon>
        <taxon>Alphaproteobacteria</taxon>
        <taxon>Hyphomicrobiales</taxon>
        <taxon>Segnochrobactraceae</taxon>
        <taxon>Pseudoxanthobacter</taxon>
    </lineage>
</organism>
<evidence type="ECO:0000259" key="2">
    <source>
        <dbReference type="Pfam" id="PF01575"/>
    </source>
</evidence>
<dbReference type="InterPro" id="IPR052342">
    <property type="entry name" value="MCH/BMMD"/>
</dbReference>